<dbReference type="EMBL" id="KB456260">
    <property type="protein sequence ID" value="EMF17105.1"/>
    <property type="molecule type" value="Genomic_DNA"/>
</dbReference>
<sequence length="237" mass="24852">STTIRPSGSATATGSVQVASDISTALPRPFDSNIGNNFTTASCPAFFDRFLGHGSFIQCLPLSLLLQTSNGFFTASRSLVRLTTTLDATCDIDFPQCSALMAQMAQDIRQTSTCGSDLAMGNPTVVQAYNGLLAYDTLYHAGCLNDANGSYCYANAVTNTSAPTSSYIYYLPLGVQLPGGSRPACTTCLQDTMAIFAQSSGNVSSPLHEDYASAAEQVQMSCGPSFVQTSVQLSSSS</sequence>
<dbReference type="OrthoDB" id="2564812at2759"/>
<keyword evidence="3" id="KW-1185">Reference proteome</keyword>
<feature type="non-terminal residue" evidence="2">
    <location>
        <position position="1"/>
    </location>
</feature>
<dbReference type="RefSeq" id="XP_016765226.1">
    <property type="nucleotide sequence ID" value="XM_016908417.1"/>
</dbReference>
<dbReference type="InterPro" id="IPR056146">
    <property type="entry name" value="DUF7729"/>
</dbReference>
<dbReference type="Pfam" id="PF24855">
    <property type="entry name" value="DUF7729"/>
    <property type="match status" value="1"/>
</dbReference>
<feature type="non-terminal residue" evidence="2">
    <location>
        <position position="237"/>
    </location>
</feature>
<dbReference type="HOGENOM" id="CLU_042319_1_1_1"/>
<dbReference type="PANTHER" id="PTHR39460">
    <property type="entry name" value="EXPRESSED PROTEIN"/>
    <property type="match status" value="1"/>
</dbReference>
<name>N1QIT0_SPHMS</name>
<dbReference type="Proteomes" id="UP000016931">
    <property type="component" value="Unassembled WGS sequence"/>
</dbReference>
<evidence type="ECO:0000313" key="3">
    <source>
        <dbReference type="Proteomes" id="UP000016931"/>
    </source>
</evidence>
<protein>
    <recommendedName>
        <fullName evidence="1">DUF7729 domain-containing protein</fullName>
    </recommendedName>
</protein>
<proteinExistence type="predicted"/>
<evidence type="ECO:0000259" key="1">
    <source>
        <dbReference type="Pfam" id="PF24855"/>
    </source>
</evidence>
<gene>
    <name evidence="2" type="ORF">SEPMUDRAFT_26752</name>
</gene>
<reference evidence="2 3" key="1">
    <citation type="journal article" date="2012" name="PLoS Pathog.">
        <title>Diverse lifestyles and strategies of plant pathogenesis encoded in the genomes of eighteen Dothideomycetes fungi.</title>
        <authorList>
            <person name="Ohm R.A."/>
            <person name="Feau N."/>
            <person name="Henrissat B."/>
            <person name="Schoch C.L."/>
            <person name="Horwitz B.A."/>
            <person name="Barry K.W."/>
            <person name="Condon B.J."/>
            <person name="Copeland A.C."/>
            <person name="Dhillon B."/>
            <person name="Glaser F."/>
            <person name="Hesse C.N."/>
            <person name="Kosti I."/>
            <person name="LaButti K."/>
            <person name="Lindquist E.A."/>
            <person name="Lucas S."/>
            <person name="Salamov A.A."/>
            <person name="Bradshaw R.E."/>
            <person name="Ciuffetti L."/>
            <person name="Hamelin R.C."/>
            <person name="Kema G.H.J."/>
            <person name="Lawrence C."/>
            <person name="Scott J.A."/>
            <person name="Spatafora J.W."/>
            <person name="Turgeon B.G."/>
            <person name="de Wit P.J.G.M."/>
            <person name="Zhong S."/>
            <person name="Goodwin S.B."/>
            <person name="Grigoriev I.V."/>
        </authorList>
    </citation>
    <scope>NUCLEOTIDE SEQUENCE [LARGE SCALE GENOMIC DNA]</scope>
    <source>
        <strain evidence="2 3">SO2202</strain>
    </source>
</reference>
<dbReference type="eggNOG" id="ENOG502S3AD">
    <property type="taxonomic scope" value="Eukaryota"/>
</dbReference>
<dbReference type="GeneID" id="27905554"/>
<organism evidence="2 3">
    <name type="scientific">Sphaerulina musiva (strain SO2202)</name>
    <name type="common">Poplar stem canker fungus</name>
    <name type="synonym">Septoria musiva</name>
    <dbReference type="NCBI Taxonomy" id="692275"/>
    <lineage>
        <taxon>Eukaryota</taxon>
        <taxon>Fungi</taxon>
        <taxon>Dikarya</taxon>
        <taxon>Ascomycota</taxon>
        <taxon>Pezizomycotina</taxon>
        <taxon>Dothideomycetes</taxon>
        <taxon>Dothideomycetidae</taxon>
        <taxon>Mycosphaerellales</taxon>
        <taxon>Mycosphaerellaceae</taxon>
        <taxon>Sphaerulina</taxon>
    </lineage>
</organism>
<feature type="domain" description="DUF7729" evidence="1">
    <location>
        <begin position="26"/>
        <end position="230"/>
    </location>
</feature>
<evidence type="ECO:0000313" key="2">
    <source>
        <dbReference type="EMBL" id="EMF17105.1"/>
    </source>
</evidence>
<dbReference type="AlphaFoldDB" id="N1QIT0"/>
<accession>N1QIT0</accession>
<dbReference type="PANTHER" id="PTHR39460:SF1">
    <property type="entry name" value="C6 TRANSCRIPTION FACTOR"/>
    <property type="match status" value="1"/>
</dbReference>
<dbReference type="OMA" id="WRANTTI"/>